<dbReference type="EMBL" id="LWMV01000195">
    <property type="protein sequence ID" value="KZX11074.1"/>
    <property type="molecule type" value="Genomic_DNA"/>
</dbReference>
<protein>
    <submittedName>
        <fullName evidence="1">MarR family protein</fullName>
    </submittedName>
</protein>
<keyword evidence="2" id="KW-1185">Reference proteome</keyword>
<organism evidence="1 2">
    <name type="scientific">Methanobrevibacter curvatus</name>
    <dbReference type="NCBI Taxonomy" id="49547"/>
    <lineage>
        <taxon>Archaea</taxon>
        <taxon>Methanobacteriati</taxon>
        <taxon>Methanobacteriota</taxon>
        <taxon>Methanomada group</taxon>
        <taxon>Methanobacteria</taxon>
        <taxon>Methanobacteriales</taxon>
        <taxon>Methanobacteriaceae</taxon>
        <taxon>Methanobrevibacter</taxon>
    </lineage>
</organism>
<reference evidence="1 2" key="1">
    <citation type="submission" date="2016-04" db="EMBL/GenBank/DDBJ databases">
        <title>Genome sequence of Methanobrevibacter curvatus DSM 11111.</title>
        <authorList>
            <person name="Poehlein A."/>
            <person name="Seedorf H."/>
            <person name="Daniel R."/>
        </authorList>
    </citation>
    <scope>NUCLEOTIDE SEQUENCE [LARGE SCALE GENOMIC DNA]</scope>
    <source>
        <strain evidence="1 2">DSM 11111</strain>
    </source>
</reference>
<dbReference type="InterPro" id="IPR036388">
    <property type="entry name" value="WH-like_DNA-bd_sf"/>
</dbReference>
<dbReference type="RefSeq" id="WP_067092269.1">
    <property type="nucleotide sequence ID" value="NZ_LWMV01000195.1"/>
</dbReference>
<dbReference type="OrthoDB" id="325082at2157"/>
<dbReference type="AlphaFoldDB" id="A0A165ZRP4"/>
<proteinExistence type="predicted"/>
<evidence type="ECO:0000313" key="1">
    <source>
        <dbReference type="EMBL" id="KZX11074.1"/>
    </source>
</evidence>
<dbReference type="SUPFAM" id="SSF46785">
    <property type="entry name" value="Winged helix' DNA-binding domain"/>
    <property type="match status" value="1"/>
</dbReference>
<evidence type="ECO:0000313" key="2">
    <source>
        <dbReference type="Proteomes" id="UP000077245"/>
    </source>
</evidence>
<dbReference type="InterPro" id="IPR036390">
    <property type="entry name" value="WH_DNA-bd_sf"/>
</dbReference>
<comment type="caution">
    <text evidence="1">The sequence shown here is derived from an EMBL/GenBank/DDBJ whole genome shotgun (WGS) entry which is preliminary data.</text>
</comment>
<dbReference type="Proteomes" id="UP000077245">
    <property type="component" value="Unassembled WGS sequence"/>
</dbReference>
<dbReference type="Pfam" id="PF25212">
    <property type="entry name" value="HVO_A0114"/>
    <property type="match status" value="1"/>
</dbReference>
<gene>
    <name evidence="1" type="ORF">MBCUR_15540</name>
</gene>
<sequence>MIITLVKKEKGHEVIKEFTKKYESIKELERLYKETGNNLFLVDLENWKYLKENPNEEIERGEIKITNKLILTESELEILDFIKNEKPKSIRELARFLNKDIKIIHPKIKELEQIGLIELKESRTLESHL</sequence>
<dbReference type="PATRIC" id="fig|49547.3.peg.1660"/>
<accession>A0A165ZRP4</accession>
<name>A0A165ZRP4_9EURY</name>
<dbReference type="Gene3D" id="1.10.10.10">
    <property type="entry name" value="Winged helix-like DNA-binding domain superfamily/Winged helix DNA-binding domain"/>
    <property type="match status" value="1"/>
</dbReference>